<dbReference type="AlphaFoldDB" id="A0A3L6PVU7"/>
<comment type="caution">
    <text evidence="2">The sequence shown here is derived from an EMBL/GenBank/DDBJ whole genome shotgun (WGS) entry which is preliminary data.</text>
</comment>
<protein>
    <submittedName>
        <fullName evidence="2">Uncharacterized protein</fullName>
    </submittedName>
</protein>
<evidence type="ECO:0000313" key="2">
    <source>
        <dbReference type="EMBL" id="RLM64831.1"/>
    </source>
</evidence>
<feature type="region of interest" description="Disordered" evidence="1">
    <location>
        <begin position="31"/>
        <end position="61"/>
    </location>
</feature>
<evidence type="ECO:0000256" key="1">
    <source>
        <dbReference type="SAM" id="MobiDB-lite"/>
    </source>
</evidence>
<dbReference type="OrthoDB" id="695430at2759"/>
<evidence type="ECO:0000313" key="3">
    <source>
        <dbReference type="Proteomes" id="UP000275267"/>
    </source>
</evidence>
<accession>A0A3L6PVU7</accession>
<sequence>MDIDGPPAADGLEDDRAGFLGSLFMKIPPAELPTPVQQLPPPTAPPSRQHSNRLLARPSSVPVSRRATHLLIRQLDLARQEEAIGDKAVEIYERMYQYPLPRKTMVALNTVTRIASNAVMAVEVGAEEVEAV</sequence>
<gene>
    <name evidence="2" type="ORF">C2845_PM16G02900</name>
</gene>
<reference evidence="3" key="1">
    <citation type="journal article" date="2019" name="Nat. Commun.">
        <title>The genome of broomcorn millet.</title>
        <authorList>
            <person name="Zou C."/>
            <person name="Miki D."/>
            <person name="Li D."/>
            <person name="Tang Q."/>
            <person name="Xiao L."/>
            <person name="Rajput S."/>
            <person name="Deng P."/>
            <person name="Jia W."/>
            <person name="Huang R."/>
            <person name="Zhang M."/>
            <person name="Sun Y."/>
            <person name="Hu J."/>
            <person name="Fu X."/>
            <person name="Schnable P.S."/>
            <person name="Li F."/>
            <person name="Zhang H."/>
            <person name="Feng B."/>
            <person name="Zhu X."/>
            <person name="Liu R."/>
            <person name="Schnable J.C."/>
            <person name="Zhu J.-K."/>
            <person name="Zhang H."/>
        </authorList>
    </citation>
    <scope>NUCLEOTIDE SEQUENCE [LARGE SCALE GENOMIC DNA]</scope>
</reference>
<name>A0A3L6PVU7_PANMI</name>
<organism evidence="2 3">
    <name type="scientific">Panicum miliaceum</name>
    <name type="common">Proso millet</name>
    <name type="synonym">Broomcorn millet</name>
    <dbReference type="NCBI Taxonomy" id="4540"/>
    <lineage>
        <taxon>Eukaryota</taxon>
        <taxon>Viridiplantae</taxon>
        <taxon>Streptophyta</taxon>
        <taxon>Embryophyta</taxon>
        <taxon>Tracheophyta</taxon>
        <taxon>Spermatophyta</taxon>
        <taxon>Magnoliopsida</taxon>
        <taxon>Liliopsida</taxon>
        <taxon>Poales</taxon>
        <taxon>Poaceae</taxon>
        <taxon>PACMAD clade</taxon>
        <taxon>Panicoideae</taxon>
        <taxon>Panicodae</taxon>
        <taxon>Paniceae</taxon>
        <taxon>Panicinae</taxon>
        <taxon>Panicum</taxon>
        <taxon>Panicum sect. Panicum</taxon>
    </lineage>
</organism>
<dbReference type="Proteomes" id="UP000275267">
    <property type="component" value="Unassembled WGS sequence"/>
</dbReference>
<keyword evidence="3" id="KW-1185">Reference proteome</keyword>
<proteinExistence type="predicted"/>
<dbReference type="EMBL" id="PQIB02000015">
    <property type="protein sequence ID" value="RLM64831.1"/>
    <property type="molecule type" value="Genomic_DNA"/>
</dbReference>